<accession>A0A2N9G2B4</accession>
<dbReference type="Gene3D" id="3.80.10.10">
    <property type="entry name" value="Ribonuclease Inhibitor"/>
    <property type="match status" value="2"/>
</dbReference>
<evidence type="ECO:0000256" key="4">
    <source>
        <dbReference type="ARBA" id="ARBA00023027"/>
    </source>
</evidence>
<reference evidence="6" key="1">
    <citation type="submission" date="2018-02" db="EMBL/GenBank/DDBJ databases">
        <authorList>
            <person name="Cohen D.B."/>
            <person name="Kent A.D."/>
        </authorList>
    </citation>
    <scope>NUCLEOTIDE SEQUENCE</scope>
</reference>
<dbReference type="InterPro" id="IPR042197">
    <property type="entry name" value="Apaf_helical"/>
</dbReference>
<dbReference type="InterPro" id="IPR058546">
    <property type="entry name" value="RPS4B/Roq1-like_LRR"/>
</dbReference>
<feature type="domain" description="TIR" evidence="5">
    <location>
        <begin position="1047"/>
        <end position="1194"/>
    </location>
</feature>
<name>A0A2N9G2B4_FAGSY</name>
<dbReference type="InterPro" id="IPR032675">
    <property type="entry name" value="LRR_dom_sf"/>
</dbReference>
<dbReference type="FunFam" id="3.40.50.10140:FF:000007">
    <property type="entry name" value="Disease resistance protein (TIR-NBS-LRR class)"/>
    <property type="match status" value="2"/>
</dbReference>
<keyword evidence="4" id="KW-0520">NAD</keyword>
<dbReference type="Pfam" id="PF23282">
    <property type="entry name" value="WHD_ROQ1"/>
    <property type="match status" value="1"/>
</dbReference>
<dbReference type="GO" id="GO:0043531">
    <property type="term" value="F:ADP binding"/>
    <property type="evidence" value="ECO:0007669"/>
    <property type="project" value="InterPro"/>
</dbReference>
<dbReference type="InterPro" id="IPR000157">
    <property type="entry name" value="TIR_dom"/>
</dbReference>
<feature type="domain" description="TIR" evidence="5">
    <location>
        <begin position="17"/>
        <end position="179"/>
    </location>
</feature>
<dbReference type="PROSITE" id="PS50104">
    <property type="entry name" value="TIR"/>
    <property type="match status" value="2"/>
</dbReference>
<dbReference type="InterPro" id="IPR035897">
    <property type="entry name" value="Toll_tir_struct_dom_sf"/>
</dbReference>
<evidence type="ECO:0000256" key="1">
    <source>
        <dbReference type="ARBA" id="ARBA00022614"/>
    </source>
</evidence>
<dbReference type="Gene3D" id="3.40.50.300">
    <property type="entry name" value="P-loop containing nucleotide triphosphate hydrolases"/>
    <property type="match status" value="1"/>
</dbReference>
<evidence type="ECO:0000256" key="2">
    <source>
        <dbReference type="ARBA" id="ARBA00022737"/>
    </source>
</evidence>
<dbReference type="SUPFAM" id="SSF52200">
    <property type="entry name" value="Toll/Interleukin receptor TIR domain"/>
    <property type="match status" value="2"/>
</dbReference>
<dbReference type="InterPro" id="IPR002182">
    <property type="entry name" value="NB-ARC"/>
</dbReference>
<keyword evidence="3" id="KW-0611">Plant defense</keyword>
<proteinExistence type="predicted"/>
<dbReference type="SMART" id="SM00255">
    <property type="entry name" value="TIR"/>
    <property type="match status" value="2"/>
</dbReference>
<dbReference type="EMBL" id="OIVN01001393">
    <property type="protein sequence ID" value="SPC93459.1"/>
    <property type="molecule type" value="Genomic_DNA"/>
</dbReference>
<dbReference type="Gene3D" id="1.10.8.430">
    <property type="entry name" value="Helical domain of apoptotic protease-activating factors"/>
    <property type="match status" value="1"/>
</dbReference>
<dbReference type="Pfam" id="PF00931">
    <property type="entry name" value="NB-ARC"/>
    <property type="match status" value="1"/>
</dbReference>
<protein>
    <recommendedName>
        <fullName evidence="5">TIR domain-containing protein</fullName>
    </recommendedName>
</protein>
<evidence type="ECO:0000259" key="5">
    <source>
        <dbReference type="PROSITE" id="PS50104"/>
    </source>
</evidence>
<dbReference type="GO" id="GO:0006952">
    <property type="term" value="P:defense response"/>
    <property type="evidence" value="ECO:0007669"/>
    <property type="project" value="InterPro"/>
</dbReference>
<dbReference type="InterPro" id="IPR027417">
    <property type="entry name" value="P-loop_NTPase"/>
</dbReference>
<keyword evidence="1" id="KW-0433">Leucine-rich repeat</keyword>
<dbReference type="Pfam" id="PF23286">
    <property type="entry name" value="LRR_13"/>
    <property type="match status" value="1"/>
</dbReference>
<dbReference type="SUPFAM" id="SSF52058">
    <property type="entry name" value="L domain-like"/>
    <property type="match status" value="1"/>
</dbReference>
<evidence type="ECO:0000256" key="3">
    <source>
        <dbReference type="ARBA" id="ARBA00022821"/>
    </source>
</evidence>
<dbReference type="Pfam" id="PF01582">
    <property type="entry name" value="TIR"/>
    <property type="match status" value="2"/>
</dbReference>
<dbReference type="AlphaFoldDB" id="A0A2N9G2B4"/>
<dbReference type="GO" id="GO:0007165">
    <property type="term" value="P:signal transduction"/>
    <property type="evidence" value="ECO:0007669"/>
    <property type="project" value="InterPro"/>
</dbReference>
<evidence type="ECO:0000313" key="6">
    <source>
        <dbReference type="EMBL" id="SPC93459.1"/>
    </source>
</evidence>
<dbReference type="PRINTS" id="PR00364">
    <property type="entry name" value="DISEASERSIST"/>
</dbReference>
<dbReference type="PANTHER" id="PTHR11017:SF559">
    <property type="entry name" value="DISEASE RESISTANCE PROTEIN CHL1"/>
    <property type="match status" value="1"/>
</dbReference>
<sequence length="1194" mass="135751">MTSMSTQKASSSSTPSWKYDVFLSFRGEDTRNNFTDHLYKALNDKGIVTFRDEEKLERGKSISPELFKAIEESRFAIVILSRNYASSTWCLDELVKIIECMKVMKTTVLPIFYDVDPSNVRKQTGTFAQSFAEHKERFKDNIEKVQTWRATLEEVANLKGWHLLNRPESKFIQNIVGELWLKLSYTFSEDLDDLVGIISRAEKLKSRLATRSNDVRIIGVWGMGGIGKTTLARVVFHMVSREFEGCCFLTNVRENSEKYGLVPLQQRIILQLLNESTSIHDVDEGVFVIKNRLRYKRILLVLDDVNQLDQLKRLAWKRDWFGSGSRVIITTRDKHLLHTLEVDGIYEVDGLNDDEALHLLSLKAFKKDQPPPDYLELSIDVVHYVKGLPLAIEILGSNLFGTSISEWKSTLNRLKKFPESDILQVLKISFEGLHKTEKEIFLHIACFFNHKEKNDVVQMLDYLDLYPDVGLRALVNKSLVKVNDTEVWMHDLLKEMGKNIVHQECLEEPGKRSRLWSFEDINNVLTENTGTEAIQGMVLELLEPKEAYWRLNPFQSCNRKRHPDLFKSFERLKSIRLRKSPKLIETLDFTKVPVLEKLVLEDCINLPGVHPSIGVHKKLKVVSLKGCKNLKSLPSKFEMESLEILILSGCSKVKKIPEFGGSMECVRKLYLDGTAISKLPVSIENLNSLASLKLKDCKNLVCLPSTIFNLKLLKDVDISGCSKFERLPENLGNAESVEELDVSGTAIRHVPSSIGLLKNLKRLSLEGCKGLSSSNKSWLNLSDCNLKAIPNDIGSLFSLEALVLDGNKFVCLPESIGQLSNLKWMSMENCKSLRSLSKLPPNIECDANGFAQIGIKFDTNGTALEVKKLGFRMVYKKDIEDLNRITAQCSNNNITPYDGIDVLHHNFDNSAVAAEGNKIKRSRDEYDVEKEALMTYQTQKGLKGSQNLWPMVTLIPRSQLSSRTVMRSKVIGRNLVKVTENVNQLFLLPQKKSCAGKQVNIKSGTLLLPKKSISTSSFSLHDRIFPMASMSTENASSSSSSSSTPRWKYDAFLSFRGEDTRNNFTDHLYCALKQKGIFTFRDDEKLERGKSISPELEKAIEESRFAIVIFSRNYAFSTWCLEELAKIVGCQKKKGMTVLPIFYNVDPSDVRKQTGTFTQAFVEHEKRFKIEEVKKWRAALIEVANLSGWDLKDR</sequence>
<dbReference type="Gene3D" id="3.40.50.10140">
    <property type="entry name" value="Toll/interleukin-1 receptor homology (TIR) domain"/>
    <property type="match status" value="2"/>
</dbReference>
<organism evidence="6">
    <name type="scientific">Fagus sylvatica</name>
    <name type="common">Beechnut</name>
    <dbReference type="NCBI Taxonomy" id="28930"/>
    <lineage>
        <taxon>Eukaryota</taxon>
        <taxon>Viridiplantae</taxon>
        <taxon>Streptophyta</taxon>
        <taxon>Embryophyta</taxon>
        <taxon>Tracheophyta</taxon>
        <taxon>Spermatophyta</taxon>
        <taxon>Magnoliopsida</taxon>
        <taxon>eudicotyledons</taxon>
        <taxon>Gunneridae</taxon>
        <taxon>Pentapetalae</taxon>
        <taxon>rosids</taxon>
        <taxon>fabids</taxon>
        <taxon>Fagales</taxon>
        <taxon>Fagaceae</taxon>
        <taxon>Fagus</taxon>
    </lineage>
</organism>
<dbReference type="PANTHER" id="PTHR11017">
    <property type="entry name" value="LEUCINE-RICH REPEAT-CONTAINING PROTEIN"/>
    <property type="match status" value="1"/>
</dbReference>
<gene>
    <name evidence="6" type="ORF">FSB_LOCUS21341</name>
</gene>
<dbReference type="InterPro" id="IPR058192">
    <property type="entry name" value="WHD_ROQ1-like"/>
</dbReference>
<dbReference type="InterPro" id="IPR044974">
    <property type="entry name" value="Disease_R_plants"/>
</dbReference>
<dbReference type="SUPFAM" id="SSF52540">
    <property type="entry name" value="P-loop containing nucleoside triphosphate hydrolases"/>
    <property type="match status" value="1"/>
</dbReference>
<keyword evidence="2" id="KW-0677">Repeat</keyword>